<accession>A0AAJ0G543</accession>
<name>A0AAJ0G543_9PEZI</name>
<evidence type="ECO:0000313" key="2">
    <source>
        <dbReference type="Proteomes" id="UP001271007"/>
    </source>
</evidence>
<keyword evidence="2" id="KW-1185">Reference proteome</keyword>
<dbReference type="AlphaFoldDB" id="A0AAJ0G543"/>
<evidence type="ECO:0000313" key="1">
    <source>
        <dbReference type="EMBL" id="KAK3047359.1"/>
    </source>
</evidence>
<gene>
    <name evidence="1" type="ORF">LTR09_011231</name>
</gene>
<protein>
    <submittedName>
        <fullName evidence="1">Uncharacterized protein</fullName>
    </submittedName>
</protein>
<dbReference type="Proteomes" id="UP001271007">
    <property type="component" value="Unassembled WGS sequence"/>
</dbReference>
<reference evidence="1" key="1">
    <citation type="submission" date="2023-04" db="EMBL/GenBank/DDBJ databases">
        <title>Black Yeasts Isolated from many extreme environments.</title>
        <authorList>
            <person name="Coleine C."/>
            <person name="Stajich J.E."/>
            <person name="Selbmann L."/>
        </authorList>
    </citation>
    <scope>NUCLEOTIDE SEQUENCE</scope>
    <source>
        <strain evidence="1">CCFEE 5312</strain>
    </source>
</reference>
<proteinExistence type="predicted"/>
<comment type="caution">
    <text evidence="1">The sequence shown here is derived from an EMBL/GenBank/DDBJ whole genome shotgun (WGS) entry which is preliminary data.</text>
</comment>
<dbReference type="EMBL" id="JAWDJX010000063">
    <property type="protein sequence ID" value="KAK3047359.1"/>
    <property type="molecule type" value="Genomic_DNA"/>
</dbReference>
<sequence>MSAPKPASLLGCARELRDMIYALAGTCSVICKGGRQIGRFRSTVTLKNLPSSSLLCVNRQIGHEYRECIGSLTLDLLLESTLSHGNSCQPYSLPQCFPTDWMRKIDVLKIRLNCSAMDLSRPSWSDDLVDNNAVQQVRVSGHTLYRNLEGLIISGSKSNARCIRETHDETFAFEILAPERRDFVIVVDVSEHPMPEDLAMSPVARQEVFENTTRLRKAFEQVQDWELSSKPSSSRPGPNLLQFEYELQQTSKNHPGR</sequence>
<organism evidence="1 2">
    <name type="scientific">Extremus antarcticus</name>
    <dbReference type="NCBI Taxonomy" id="702011"/>
    <lineage>
        <taxon>Eukaryota</taxon>
        <taxon>Fungi</taxon>
        <taxon>Dikarya</taxon>
        <taxon>Ascomycota</taxon>
        <taxon>Pezizomycotina</taxon>
        <taxon>Dothideomycetes</taxon>
        <taxon>Dothideomycetidae</taxon>
        <taxon>Mycosphaerellales</taxon>
        <taxon>Extremaceae</taxon>
        <taxon>Extremus</taxon>
    </lineage>
</organism>